<dbReference type="RefSeq" id="WP_237608743.1">
    <property type="nucleotide sequence ID" value="NZ_JAIRBB010000010.1"/>
</dbReference>
<proteinExistence type="predicted"/>
<dbReference type="InterPro" id="IPR043968">
    <property type="entry name" value="SGNH"/>
</dbReference>
<organism evidence="3 4">
    <name type="scientific">Aequorivita xiaoshiensis</name>
    <dbReference type="NCBI Taxonomy" id="2874476"/>
    <lineage>
        <taxon>Bacteria</taxon>
        <taxon>Pseudomonadati</taxon>
        <taxon>Bacteroidota</taxon>
        <taxon>Flavobacteriia</taxon>
        <taxon>Flavobacteriales</taxon>
        <taxon>Flavobacteriaceae</taxon>
        <taxon>Aequorivita</taxon>
    </lineage>
</organism>
<evidence type="ECO:0000256" key="1">
    <source>
        <dbReference type="SAM" id="Phobius"/>
    </source>
</evidence>
<sequence length="307" mass="35595">MTLISVFLSVLSYYCIEKNDWFSSAKFVSVSLPLIIVFGTITFLYPNNPFNKSLSLYDDESYAIGNYADEYNNKIREAQFNSSNCFITIGNNMEDYNWSGCLQLSDTKKNILLIGDSHAAQFSQSLQEQIGDLLNIMELNAGIVFPFKNPKGQPESVKLINRFYNEFLPDHIDELDVVILSLHWPMYRNPQIGYSKKELLKSYTEFLNYFKNKGVSVLVIGQQESYTIAFSKIIMLQKTLAKDNVNPFINKYIDAETNRDMEWLKENTPNSQYIDIYDLEEVVKLNDEGVPYMVDKITIVRWERIKL</sequence>
<dbReference type="AlphaFoldDB" id="A0A9X1R4B9"/>
<evidence type="ECO:0000313" key="3">
    <source>
        <dbReference type="EMBL" id="MCG2431657.1"/>
    </source>
</evidence>
<keyword evidence="1" id="KW-0812">Transmembrane</keyword>
<gene>
    <name evidence="3" type="ORF">K8344_11050</name>
</gene>
<feature type="transmembrane region" description="Helical" evidence="1">
    <location>
        <begin position="27"/>
        <end position="45"/>
    </location>
</feature>
<dbReference type="Proteomes" id="UP001139462">
    <property type="component" value="Unassembled WGS sequence"/>
</dbReference>
<dbReference type="EMBL" id="JAIRBB010000010">
    <property type="protein sequence ID" value="MCG2431657.1"/>
    <property type="molecule type" value="Genomic_DNA"/>
</dbReference>
<accession>A0A9X1R4B9</accession>
<name>A0A9X1R4B9_9FLAO</name>
<protein>
    <recommendedName>
        <fullName evidence="2">SGNH domain-containing protein</fullName>
    </recommendedName>
</protein>
<keyword evidence="1" id="KW-0472">Membrane</keyword>
<feature type="domain" description="SGNH" evidence="2">
    <location>
        <begin position="99"/>
        <end position="279"/>
    </location>
</feature>
<keyword evidence="1" id="KW-1133">Transmembrane helix</keyword>
<keyword evidence="4" id="KW-1185">Reference proteome</keyword>
<reference evidence="3" key="1">
    <citation type="submission" date="2021-09" db="EMBL/GenBank/DDBJ databases">
        <title>Genome of Aequorivita sp. strain F64183.</title>
        <authorList>
            <person name="Wang Y."/>
        </authorList>
    </citation>
    <scope>NUCLEOTIDE SEQUENCE</scope>
    <source>
        <strain evidence="3">F64183</strain>
    </source>
</reference>
<dbReference type="Pfam" id="PF19040">
    <property type="entry name" value="SGNH"/>
    <property type="match status" value="1"/>
</dbReference>
<evidence type="ECO:0000259" key="2">
    <source>
        <dbReference type="Pfam" id="PF19040"/>
    </source>
</evidence>
<comment type="caution">
    <text evidence="3">The sequence shown here is derived from an EMBL/GenBank/DDBJ whole genome shotgun (WGS) entry which is preliminary data.</text>
</comment>
<evidence type="ECO:0000313" key="4">
    <source>
        <dbReference type="Proteomes" id="UP001139462"/>
    </source>
</evidence>